<comment type="caution">
    <text evidence="1">The sequence shown here is derived from an EMBL/GenBank/DDBJ whole genome shotgun (WGS) entry which is preliminary data.</text>
</comment>
<reference evidence="1 2" key="1">
    <citation type="journal article" date="2022" name="Plant J.">
        <title>Chromosome-level genome of Camellia lanceoleosa provides a valuable resource for understanding genome evolution and self-incompatibility.</title>
        <authorList>
            <person name="Gong W."/>
            <person name="Xiao S."/>
            <person name="Wang L."/>
            <person name="Liao Z."/>
            <person name="Chang Y."/>
            <person name="Mo W."/>
            <person name="Hu G."/>
            <person name="Li W."/>
            <person name="Zhao G."/>
            <person name="Zhu H."/>
            <person name="Hu X."/>
            <person name="Ji K."/>
            <person name="Xiang X."/>
            <person name="Song Q."/>
            <person name="Yuan D."/>
            <person name="Jin S."/>
            <person name="Zhang L."/>
        </authorList>
    </citation>
    <scope>NUCLEOTIDE SEQUENCE [LARGE SCALE GENOMIC DNA]</scope>
    <source>
        <strain evidence="1">SQ_2022a</strain>
    </source>
</reference>
<keyword evidence="2" id="KW-1185">Reference proteome</keyword>
<name>A0ACC0GTQ4_9ERIC</name>
<dbReference type="Proteomes" id="UP001060215">
    <property type="component" value="Chromosome 9"/>
</dbReference>
<proteinExistence type="predicted"/>
<gene>
    <name evidence="1" type="ORF">LOK49_LG08G00758</name>
</gene>
<organism evidence="1 2">
    <name type="scientific">Camellia lanceoleosa</name>
    <dbReference type="NCBI Taxonomy" id="1840588"/>
    <lineage>
        <taxon>Eukaryota</taxon>
        <taxon>Viridiplantae</taxon>
        <taxon>Streptophyta</taxon>
        <taxon>Embryophyta</taxon>
        <taxon>Tracheophyta</taxon>
        <taxon>Spermatophyta</taxon>
        <taxon>Magnoliopsida</taxon>
        <taxon>eudicotyledons</taxon>
        <taxon>Gunneridae</taxon>
        <taxon>Pentapetalae</taxon>
        <taxon>asterids</taxon>
        <taxon>Ericales</taxon>
        <taxon>Theaceae</taxon>
        <taxon>Camellia</taxon>
    </lineage>
</organism>
<evidence type="ECO:0000313" key="1">
    <source>
        <dbReference type="EMBL" id="KAI8004096.1"/>
    </source>
</evidence>
<protein>
    <submittedName>
        <fullName evidence="1">Filament-like plant protein 6</fullName>
    </submittedName>
</protein>
<sequence length="131" mass="14840">MGHRVICAIYRLPDAHKHITRPPAGVIFRRRQDTPGSISGWHLGDAAHRLVANSPSPAALAQMKLEVKNLGWDYGETRVRRSLLKHPSPLPPQLSDFSLDSVPKFYKENDFLTERLLAMEEETKMLKKALC</sequence>
<accession>A0ACC0GTQ4</accession>
<evidence type="ECO:0000313" key="2">
    <source>
        <dbReference type="Proteomes" id="UP001060215"/>
    </source>
</evidence>
<dbReference type="EMBL" id="CM045766">
    <property type="protein sequence ID" value="KAI8004096.1"/>
    <property type="molecule type" value="Genomic_DNA"/>
</dbReference>